<keyword evidence="4" id="KW-0963">Cytoplasm</keyword>
<dbReference type="Gene3D" id="3.30.1330.30">
    <property type="match status" value="1"/>
</dbReference>
<evidence type="ECO:0000256" key="4">
    <source>
        <dbReference type="ARBA" id="ARBA00022490"/>
    </source>
</evidence>
<evidence type="ECO:0000256" key="5">
    <source>
        <dbReference type="ARBA" id="ARBA00022723"/>
    </source>
</evidence>
<dbReference type="SMART" id="SM01194">
    <property type="entry name" value="eRF1_1"/>
    <property type="match status" value="1"/>
</dbReference>
<dbReference type="RefSeq" id="XP_009494740.1">
    <property type="nucleotide sequence ID" value="XM_009496465.1"/>
</dbReference>
<dbReference type="eggNOG" id="KOG2869">
    <property type="taxonomic scope" value="Eukaryota"/>
</dbReference>
<evidence type="ECO:0000256" key="3">
    <source>
        <dbReference type="ARBA" id="ARBA00009504"/>
    </source>
</evidence>
<dbReference type="GeneID" id="20527279"/>
<dbReference type="EMBL" id="KB932204">
    <property type="protein sequence ID" value="KCV70224.1"/>
    <property type="molecule type" value="Genomic_DNA"/>
</dbReference>
<dbReference type="Gene3D" id="2.30.30.870">
    <property type="entry name" value="Pelota, domain A"/>
    <property type="match status" value="1"/>
</dbReference>
<dbReference type="GO" id="GO:0032790">
    <property type="term" value="P:ribosome disassembly"/>
    <property type="evidence" value="ECO:0007669"/>
    <property type="project" value="TreeGrafter"/>
</dbReference>
<dbReference type="InterPro" id="IPR029064">
    <property type="entry name" value="Ribosomal_eL30-like_sf"/>
</dbReference>
<dbReference type="OMA" id="DDLWHLK"/>
<dbReference type="Gene3D" id="3.30.420.60">
    <property type="entry name" value="eRF1 domain 2"/>
    <property type="match status" value="1"/>
</dbReference>
<proteinExistence type="inferred from homology"/>
<dbReference type="Pfam" id="PF03465">
    <property type="entry name" value="eRF1_3"/>
    <property type="match status" value="1"/>
</dbReference>
<dbReference type="GO" id="GO:0071025">
    <property type="term" value="P:RNA surveillance"/>
    <property type="evidence" value="ECO:0007669"/>
    <property type="project" value="InterPro"/>
</dbReference>
<dbReference type="InterPro" id="IPR042226">
    <property type="entry name" value="eFR1_2_sf"/>
</dbReference>
<dbReference type="GO" id="GO:0005737">
    <property type="term" value="C:cytoplasm"/>
    <property type="evidence" value="ECO:0007669"/>
    <property type="project" value="UniProtKB-SubCell"/>
</dbReference>
<evidence type="ECO:0000313" key="7">
    <source>
        <dbReference type="EMBL" id="KCV70224.1"/>
    </source>
</evidence>
<dbReference type="GO" id="GO:0070651">
    <property type="term" value="P:nonfunctional rRNA decay"/>
    <property type="evidence" value="ECO:0007669"/>
    <property type="project" value="TreeGrafter"/>
</dbReference>
<dbReference type="InterPro" id="IPR004405">
    <property type="entry name" value="TF_pelota"/>
</dbReference>
<feature type="domain" description="eRF1/Pelota-like N-terminal" evidence="6">
    <location>
        <begin position="1"/>
        <end position="129"/>
    </location>
</feature>
<dbReference type="InterPro" id="IPR058547">
    <property type="entry name" value="Pelota_N"/>
</dbReference>
<dbReference type="SUPFAM" id="SSF53137">
    <property type="entry name" value="Translational machinery components"/>
    <property type="match status" value="1"/>
</dbReference>
<evidence type="ECO:0000256" key="1">
    <source>
        <dbReference type="ARBA" id="ARBA00001968"/>
    </source>
</evidence>
<keyword evidence="8" id="KW-1185">Reference proteome</keyword>
<dbReference type="AlphaFoldDB" id="A0A058Z7E7"/>
<accession>A0A058Z7E7</accession>
<dbReference type="Pfam" id="PF26356">
    <property type="entry name" value="Pelota_N"/>
    <property type="match status" value="1"/>
</dbReference>
<comment type="cofactor">
    <cofactor evidence="1">
        <name>a divalent metal cation</name>
        <dbReference type="ChEBI" id="CHEBI:60240"/>
    </cofactor>
</comment>
<dbReference type="InterPro" id="IPR038069">
    <property type="entry name" value="Pelota/DOM34_N"/>
</dbReference>
<keyword evidence="5" id="KW-0479">Metal-binding</keyword>
<organism evidence="7">
    <name type="scientific">Fonticula alba</name>
    <name type="common">Slime mold</name>
    <dbReference type="NCBI Taxonomy" id="691883"/>
    <lineage>
        <taxon>Eukaryota</taxon>
        <taxon>Rotosphaerida</taxon>
        <taxon>Fonticulaceae</taxon>
        <taxon>Fonticula</taxon>
    </lineage>
</organism>
<sequence length="479" mass="52784">MLIKANLNALSTGPISIQTSGIEDLWFLYNFIQPNDVIRSQGSYNVSSTRTSGRTVVVHHTIHISIQVTHIDFDPLAQMLRIRGNTLDFSDSQDSISHFTHKIDTNTSFSLSRDIWKHEDVEHLKENQKTVHPSTVNVIAMHSGLAHVCSVSNNITVVYARIEQTIPKNARRPEEVEKATQKFFTAVSNAIDRYMVVSKSQRLVIAGPGYIAREFVDFLGKVPADKYTKDIRAMLPHIIVGHCSSGHKSAITEIFSDPNISRALAQEPLTKDVVVLDEFFSSLNNNPMLTTYSFPQVQAAAYMSAVKVLLVTDTVVRGTNVSLEPGPPGSAYDVNALAQAIQAHRDQYTELMNQVTLTGGRVHIFKSAHPAGERLDALTGCAAILHFPLEGLEEGADEGPETGATEPTIPALPQKPFTLDRVQREWQASISASGSNVFGPGGSSEEKFRTFSLNFFADNQDDQLNDTPDGPEDLVHFYI</sequence>
<protein>
    <submittedName>
        <fullName evidence="7">Translation factor pelota</fullName>
    </submittedName>
</protein>
<dbReference type="GO" id="GO:0070966">
    <property type="term" value="P:nuclear-transcribed mRNA catabolic process, no-go decay"/>
    <property type="evidence" value="ECO:0007669"/>
    <property type="project" value="InterPro"/>
</dbReference>
<dbReference type="PANTHER" id="PTHR10853">
    <property type="entry name" value="PELOTA"/>
    <property type="match status" value="1"/>
</dbReference>
<dbReference type="InterPro" id="IPR005141">
    <property type="entry name" value="eRF1_2"/>
</dbReference>
<dbReference type="SUPFAM" id="SSF55315">
    <property type="entry name" value="L30e-like"/>
    <property type="match status" value="1"/>
</dbReference>
<reference evidence="7" key="1">
    <citation type="submission" date="2013-04" db="EMBL/GenBank/DDBJ databases">
        <title>The Genome Sequence of Fonticula alba ATCC 38817.</title>
        <authorList>
            <consortium name="The Broad Institute Genomics Platform"/>
            <person name="Russ C."/>
            <person name="Cuomo C."/>
            <person name="Burger G."/>
            <person name="Gray M.W."/>
            <person name="Holland P.W.H."/>
            <person name="King N."/>
            <person name="Lang F.B.F."/>
            <person name="Roger A.J."/>
            <person name="Ruiz-Trillo I."/>
            <person name="Brown M."/>
            <person name="Walker B."/>
            <person name="Young S."/>
            <person name="Zeng Q."/>
            <person name="Gargeya S."/>
            <person name="Fitzgerald M."/>
            <person name="Haas B."/>
            <person name="Abouelleil A."/>
            <person name="Allen A.W."/>
            <person name="Alvarado L."/>
            <person name="Arachchi H.M."/>
            <person name="Berlin A.M."/>
            <person name="Chapman S.B."/>
            <person name="Gainer-Dewar J."/>
            <person name="Goldberg J."/>
            <person name="Griggs A."/>
            <person name="Gujja S."/>
            <person name="Hansen M."/>
            <person name="Howarth C."/>
            <person name="Imamovic A."/>
            <person name="Ireland A."/>
            <person name="Larimer J."/>
            <person name="McCowan C."/>
            <person name="Murphy C."/>
            <person name="Pearson M."/>
            <person name="Poon T.W."/>
            <person name="Priest M."/>
            <person name="Roberts A."/>
            <person name="Saif S."/>
            <person name="Shea T."/>
            <person name="Sisk P."/>
            <person name="Sykes S."/>
            <person name="Wortman J."/>
            <person name="Nusbaum C."/>
            <person name="Birren B."/>
        </authorList>
    </citation>
    <scope>NUCLEOTIDE SEQUENCE [LARGE SCALE GENOMIC DNA]</scope>
    <source>
        <strain evidence="7">ATCC 38817</strain>
    </source>
</reference>
<comment type="similarity">
    <text evidence="3">Belongs to the eukaryotic release factor 1 family. Pelota subfamily.</text>
</comment>
<evidence type="ECO:0000256" key="2">
    <source>
        <dbReference type="ARBA" id="ARBA00004496"/>
    </source>
</evidence>
<comment type="subcellular location">
    <subcellularLocation>
        <location evidence="2">Cytoplasm</location>
    </subcellularLocation>
</comment>
<name>A0A058Z7E7_FONAL</name>
<dbReference type="Pfam" id="PF03464">
    <property type="entry name" value="eRF1_2"/>
    <property type="match status" value="1"/>
</dbReference>
<dbReference type="GO" id="GO:0070481">
    <property type="term" value="P:nuclear-transcribed mRNA catabolic process, non-stop decay"/>
    <property type="evidence" value="ECO:0007669"/>
    <property type="project" value="InterPro"/>
</dbReference>
<gene>
    <name evidence="7" type="ORF">H696_02554</name>
</gene>
<dbReference type="GO" id="GO:0046872">
    <property type="term" value="F:metal ion binding"/>
    <property type="evidence" value="ECO:0007669"/>
    <property type="project" value="UniProtKB-KW"/>
</dbReference>
<dbReference type="SUPFAM" id="SSF159065">
    <property type="entry name" value="Dom34/Pelota N-terminal domain-like"/>
    <property type="match status" value="1"/>
</dbReference>
<dbReference type="PANTHER" id="PTHR10853:SF0">
    <property type="entry name" value="PROTEIN PELOTA HOMOLOG"/>
    <property type="match status" value="1"/>
</dbReference>
<dbReference type="OrthoDB" id="10249111at2759"/>
<dbReference type="STRING" id="691883.A0A058Z7E7"/>
<evidence type="ECO:0000259" key="6">
    <source>
        <dbReference type="SMART" id="SM01194"/>
    </source>
</evidence>
<dbReference type="InterPro" id="IPR005142">
    <property type="entry name" value="eRF1_3"/>
</dbReference>
<dbReference type="Proteomes" id="UP000030693">
    <property type="component" value="Unassembled WGS sequence"/>
</dbReference>
<dbReference type="InterPro" id="IPR005140">
    <property type="entry name" value="eRF1_Pelota-like_N"/>
</dbReference>
<evidence type="ECO:0000313" key="8">
    <source>
        <dbReference type="Proteomes" id="UP000030693"/>
    </source>
</evidence>